<keyword evidence="7" id="KW-0808">Transferase</keyword>
<dbReference type="RefSeq" id="WP_168063512.1">
    <property type="nucleotide sequence ID" value="NZ_VTOW01000008.1"/>
</dbReference>
<evidence type="ECO:0000256" key="2">
    <source>
        <dbReference type="ARBA" id="ARBA00004924"/>
    </source>
</evidence>
<dbReference type="InterPro" id="IPR001216">
    <property type="entry name" value="P-phosphate_BS"/>
</dbReference>
<evidence type="ECO:0000256" key="5">
    <source>
        <dbReference type="ARBA" id="ARBA00012331"/>
    </source>
</evidence>
<keyword evidence="8" id="KW-0663">Pyridoxal phosphate</keyword>
<evidence type="ECO:0000256" key="8">
    <source>
        <dbReference type="ARBA" id="ARBA00022898"/>
    </source>
</evidence>
<sequence length="346" mass="37467">MVYESIVNCVGRTPLISLRRLFPRPGVEVIAKLEFFNPGGSMKDRPARFIIEQGLRDGTIGSGTHLVESSSGNLGIALAMISRVYGLTFTCVVDPKITSSNLRILQSLGARIEMVSEPDNQGGYLQSRIRRVHELLEAIPGSLWINQYANPRNWQAHYYGTGTEILSDLDRPIDLLVAAVSTTGTIMGISRRLRQVFPRLRVVAVDAVGSVIFGASPGPRELPGIGASRVPELLRPDEIDEVVYVSDRESTQGCQSLAAHEGILAGGSSGSVIAAIGKLLPSLPPASRVLTLLPDRGERYLDLVYDNGWIRKLPACEAKPVLSLPGGGSARPEQNEPDREIKLLSL</sequence>
<dbReference type="PANTHER" id="PTHR10314">
    <property type="entry name" value="CYSTATHIONINE BETA-SYNTHASE"/>
    <property type="match status" value="1"/>
</dbReference>
<evidence type="ECO:0000256" key="1">
    <source>
        <dbReference type="ARBA" id="ARBA00001933"/>
    </source>
</evidence>
<dbReference type="InterPro" id="IPR036052">
    <property type="entry name" value="TrpB-like_PALP_sf"/>
</dbReference>
<comment type="subunit">
    <text evidence="4">Homodimer.</text>
</comment>
<comment type="caution">
    <text evidence="10">The sequence shown here is derived from an EMBL/GenBank/DDBJ whole genome shotgun (WGS) entry which is preliminary data.</text>
</comment>
<dbReference type="GO" id="GO:0006535">
    <property type="term" value="P:cysteine biosynthetic process from serine"/>
    <property type="evidence" value="ECO:0007669"/>
    <property type="project" value="InterPro"/>
</dbReference>
<dbReference type="EC" id="2.5.1.140" evidence="5"/>
<dbReference type="CDD" id="cd01561">
    <property type="entry name" value="CBS_like"/>
    <property type="match status" value="1"/>
</dbReference>
<feature type="domain" description="Tryptophan synthase beta chain-like PALP" evidence="9">
    <location>
        <begin position="9"/>
        <end position="295"/>
    </location>
</feature>
<dbReference type="NCBIfam" id="TIGR03945">
    <property type="entry name" value="PLP_SbnA_fam"/>
    <property type="match status" value="1"/>
</dbReference>
<dbReference type="Pfam" id="PF00291">
    <property type="entry name" value="PALP"/>
    <property type="match status" value="1"/>
</dbReference>
<dbReference type="InterPro" id="IPR050214">
    <property type="entry name" value="Cys_Synth/Cystath_Beta-Synth"/>
</dbReference>
<accession>A0A7X6DUN2</accession>
<evidence type="ECO:0000313" key="11">
    <source>
        <dbReference type="Proteomes" id="UP000534783"/>
    </source>
</evidence>
<dbReference type="PROSITE" id="PS00901">
    <property type="entry name" value="CYS_SYNTHASE"/>
    <property type="match status" value="1"/>
</dbReference>
<dbReference type="GO" id="GO:0016765">
    <property type="term" value="F:transferase activity, transferring alkyl or aryl (other than methyl) groups"/>
    <property type="evidence" value="ECO:0007669"/>
    <property type="project" value="UniProtKB-ARBA"/>
</dbReference>
<dbReference type="InterPro" id="IPR001926">
    <property type="entry name" value="TrpB-like_PALP"/>
</dbReference>
<gene>
    <name evidence="10" type="primary">sbnA</name>
    <name evidence="10" type="ORF">MNODULE_22585</name>
</gene>
<evidence type="ECO:0000256" key="3">
    <source>
        <dbReference type="ARBA" id="ARBA00008519"/>
    </source>
</evidence>
<keyword evidence="11" id="KW-1185">Reference proteome</keyword>
<evidence type="ECO:0000259" key="9">
    <source>
        <dbReference type="Pfam" id="PF00291"/>
    </source>
</evidence>
<comment type="similarity">
    <text evidence="3">Belongs to the cysteine synthase/cystathionine beta-synthase family. SbnA subfamily.</text>
</comment>
<protein>
    <recommendedName>
        <fullName evidence="6">N-(2-amino-2-carboxyethyl)-L-glutamate synthase</fullName>
        <ecNumber evidence="5">2.5.1.140</ecNumber>
    </recommendedName>
</protein>
<dbReference type="AlphaFoldDB" id="A0A7X6DUN2"/>
<evidence type="ECO:0000313" key="10">
    <source>
        <dbReference type="EMBL" id="NKE73552.1"/>
    </source>
</evidence>
<comment type="cofactor">
    <cofactor evidence="1">
        <name>pyridoxal 5'-phosphate</name>
        <dbReference type="ChEBI" id="CHEBI:597326"/>
    </cofactor>
</comment>
<evidence type="ECO:0000256" key="6">
    <source>
        <dbReference type="ARBA" id="ARBA00016985"/>
    </source>
</evidence>
<proteinExistence type="inferred from homology"/>
<comment type="pathway">
    <text evidence="2">Siderophore biosynthesis.</text>
</comment>
<evidence type="ECO:0000256" key="7">
    <source>
        <dbReference type="ARBA" id="ARBA00022679"/>
    </source>
</evidence>
<evidence type="ECO:0000256" key="4">
    <source>
        <dbReference type="ARBA" id="ARBA00011738"/>
    </source>
</evidence>
<dbReference type="EMBL" id="VTOW01000008">
    <property type="protein sequence ID" value="NKE73552.1"/>
    <property type="molecule type" value="Genomic_DNA"/>
</dbReference>
<organism evidence="10 11">
    <name type="scientific">Candidatus Manganitrophus noduliformans</name>
    <dbReference type="NCBI Taxonomy" id="2606439"/>
    <lineage>
        <taxon>Bacteria</taxon>
        <taxon>Pseudomonadati</taxon>
        <taxon>Nitrospirota</taxon>
        <taxon>Nitrospiria</taxon>
        <taxon>Candidatus Troglogloeales</taxon>
        <taxon>Candidatus Manganitrophaceae</taxon>
        <taxon>Candidatus Manganitrophus</taxon>
    </lineage>
</organism>
<dbReference type="SUPFAM" id="SSF53686">
    <property type="entry name" value="Tryptophan synthase beta subunit-like PLP-dependent enzymes"/>
    <property type="match status" value="1"/>
</dbReference>
<reference evidence="10 11" key="1">
    <citation type="journal article" date="2020" name="Nature">
        <title>Bacterial chemolithoautotrophy via manganese oxidation.</title>
        <authorList>
            <person name="Yu H."/>
            <person name="Leadbetter J.R."/>
        </authorList>
    </citation>
    <scope>NUCLEOTIDE SEQUENCE [LARGE SCALE GENOMIC DNA]</scope>
    <source>
        <strain evidence="10 11">Mn-1</strain>
    </source>
</reference>
<dbReference type="InterPro" id="IPR023927">
    <property type="entry name" value="SbnA"/>
</dbReference>
<dbReference type="Proteomes" id="UP000534783">
    <property type="component" value="Unassembled WGS sequence"/>
</dbReference>
<name>A0A7X6DUN2_9BACT</name>
<dbReference type="Gene3D" id="3.40.50.1100">
    <property type="match status" value="2"/>
</dbReference>